<proteinExistence type="predicted"/>
<evidence type="ECO:0000259" key="1">
    <source>
        <dbReference type="Pfam" id="PF02589"/>
    </source>
</evidence>
<protein>
    <submittedName>
        <fullName evidence="2">L-lactate dehydrogenase complex protein LldG</fullName>
    </submittedName>
</protein>
<evidence type="ECO:0000313" key="3">
    <source>
        <dbReference type="Proteomes" id="UP000199411"/>
    </source>
</evidence>
<accession>A0A1G6HZE5</accession>
<dbReference type="InterPro" id="IPR003741">
    <property type="entry name" value="LUD_dom"/>
</dbReference>
<dbReference type="SUPFAM" id="SSF100950">
    <property type="entry name" value="NagB/RpiA/CoA transferase-like"/>
    <property type="match status" value="1"/>
</dbReference>
<evidence type="ECO:0000313" key="2">
    <source>
        <dbReference type="EMBL" id="SDB98846.1"/>
    </source>
</evidence>
<feature type="domain" description="LUD" evidence="1">
    <location>
        <begin position="32"/>
        <end position="189"/>
    </location>
</feature>
<dbReference type="Proteomes" id="UP000199411">
    <property type="component" value="Unassembled WGS sequence"/>
</dbReference>
<gene>
    <name evidence="2" type="ORF">SAMN05660835_00148</name>
</gene>
<sequence length="194" mass="21595">MQLWNNKFSNNDLEALHTFEKKVKAGKGDSVEVYFTDISTARSIFKDIISKQQAKNIIADSSDLTRSFLEESLLDESLNIYFDGDKYTANAADIGVSEMEFAIAESGSLVELSDSIWKRLVSAMPSLHIALVCADRIAKDFETAFEILKKHILDVAQISFITGPSITADIERVLTIGVHGPSKLVVFFIKENKQ</sequence>
<name>A0A1G6HZE5_9BACT</name>
<dbReference type="Pfam" id="PF02589">
    <property type="entry name" value="LUD_dom"/>
    <property type="match status" value="1"/>
</dbReference>
<dbReference type="InterPro" id="IPR037171">
    <property type="entry name" value="NagB/RpiA_transferase-like"/>
</dbReference>
<dbReference type="InterPro" id="IPR024185">
    <property type="entry name" value="FTHF_cligase-like_sf"/>
</dbReference>
<reference evidence="3" key="1">
    <citation type="submission" date="2016-10" db="EMBL/GenBank/DDBJ databases">
        <authorList>
            <person name="Varghese N."/>
            <person name="Submissions S."/>
        </authorList>
    </citation>
    <scope>NUCLEOTIDE SEQUENCE [LARGE SCALE GENOMIC DNA]</scope>
    <source>
        <strain evidence="3">DSM 8415</strain>
    </source>
</reference>
<dbReference type="RefSeq" id="WP_092127463.1">
    <property type="nucleotide sequence ID" value="NZ_FMYU01000001.1"/>
</dbReference>
<dbReference type="AlphaFoldDB" id="A0A1G6HZE5"/>
<keyword evidence="3" id="KW-1185">Reference proteome</keyword>
<dbReference type="EMBL" id="FMYU01000001">
    <property type="protein sequence ID" value="SDB98846.1"/>
    <property type="molecule type" value="Genomic_DNA"/>
</dbReference>
<organism evidence="2 3">
    <name type="scientific">Desulfurella multipotens</name>
    <dbReference type="NCBI Taxonomy" id="79269"/>
    <lineage>
        <taxon>Bacteria</taxon>
        <taxon>Pseudomonadati</taxon>
        <taxon>Campylobacterota</taxon>
        <taxon>Desulfurellia</taxon>
        <taxon>Desulfurellales</taxon>
        <taxon>Desulfurellaceae</taxon>
        <taxon>Desulfurella</taxon>
    </lineage>
</organism>
<dbReference type="Gene3D" id="3.40.50.10420">
    <property type="entry name" value="NagB/RpiA/CoA transferase-like"/>
    <property type="match status" value="1"/>
</dbReference>
<dbReference type="PANTHER" id="PTHR43682:SF1">
    <property type="entry name" value="LACTATE UTILIZATION PROTEIN C"/>
    <property type="match status" value="1"/>
</dbReference>
<dbReference type="PANTHER" id="PTHR43682">
    <property type="entry name" value="LACTATE UTILIZATION PROTEIN C"/>
    <property type="match status" value="1"/>
</dbReference>
<dbReference type="OrthoDB" id="9794187at2"/>